<feature type="transmembrane region" description="Helical" evidence="2">
    <location>
        <begin position="705"/>
        <end position="727"/>
    </location>
</feature>
<gene>
    <name evidence="3" type="ORF">KUF71_017914</name>
</gene>
<protein>
    <submittedName>
        <fullName evidence="3">Zonadhesin</fullName>
    </submittedName>
</protein>
<dbReference type="AlphaFoldDB" id="A0AAE1I5Z1"/>
<keyword evidence="2" id="KW-1133">Transmembrane helix</keyword>
<accession>A0AAE1I5Z1</accession>
<comment type="caution">
    <text evidence="3">The sequence shown here is derived from an EMBL/GenBank/DDBJ whole genome shotgun (WGS) entry which is preliminary data.</text>
</comment>
<evidence type="ECO:0000256" key="1">
    <source>
        <dbReference type="SAM" id="MobiDB-lite"/>
    </source>
</evidence>
<feature type="region of interest" description="Disordered" evidence="1">
    <location>
        <begin position="35"/>
        <end position="107"/>
    </location>
</feature>
<dbReference type="EMBL" id="JAHWGI010001444">
    <property type="protein sequence ID" value="KAK3933326.1"/>
    <property type="molecule type" value="Genomic_DNA"/>
</dbReference>
<dbReference type="Proteomes" id="UP001219518">
    <property type="component" value="Unassembled WGS sequence"/>
</dbReference>
<proteinExistence type="predicted"/>
<evidence type="ECO:0000256" key="2">
    <source>
        <dbReference type="SAM" id="Phobius"/>
    </source>
</evidence>
<feature type="compositionally biased region" description="Low complexity" evidence="1">
    <location>
        <begin position="605"/>
        <end position="627"/>
    </location>
</feature>
<feature type="compositionally biased region" description="Low complexity" evidence="1">
    <location>
        <begin position="308"/>
        <end position="327"/>
    </location>
</feature>
<feature type="region of interest" description="Disordered" evidence="1">
    <location>
        <begin position="578"/>
        <end position="633"/>
    </location>
</feature>
<reference evidence="3" key="1">
    <citation type="submission" date="2021-07" db="EMBL/GenBank/DDBJ databases">
        <authorList>
            <person name="Catto M.A."/>
            <person name="Jacobson A."/>
            <person name="Kennedy G."/>
            <person name="Labadie P."/>
            <person name="Hunt B.G."/>
            <person name="Srinivasan R."/>
        </authorList>
    </citation>
    <scope>NUCLEOTIDE SEQUENCE</scope>
    <source>
        <strain evidence="3">PL_HMW_Pooled</strain>
        <tissue evidence="3">Head</tissue>
    </source>
</reference>
<feature type="region of interest" description="Disordered" evidence="1">
    <location>
        <begin position="304"/>
        <end position="327"/>
    </location>
</feature>
<feature type="region of interest" description="Disordered" evidence="1">
    <location>
        <begin position="666"/>
        <end position="689"/>
    </location>
</feature>
<name>A0AAE1I5Z1_9NEOP</name>
<feature type="compositionally biased region" description="Low complexity" evidence="1">
    <location>
        <begin position="79"/>
        <end position="92"/>
    </location>
</feature>
<keyword evidence="4" id="KW-1185">Reference proteome</keyword>
<evidence type="ECO:0000313" key="3">
    <source>
        <dbReference type="EMBL" id="KAK3933326.1"/>
    </source>
</evidence>
<evidence type="ECO:0000313" key="4">
    <source>
        <dbReference type="Proteomes" id="UP001219518"/>
    </source>
</evidence>
<keyword evidence="2" id="KW-0812">Transmembrane</keyword>
<sequence>MPLEVPEDSQPDIVVVMPTSQPEPAAVVAAASAVPEPIPAPGASGGPQPAADLVAAREAGVGPAEPETVGQQSEREGRAPAAAATSAVTTATPREQEEADGDATDSARVAEEVGVSVTAAAGDVVVVGTVLPQVVDDGDVTTGQPQVAEEVPVATGVPQVAEEVPVATGVPQVTEEVAVTTGDPRVGKEVAVTTVSPVGESASVSVLPQVQEAAAVDVDALQAVDDIAVTAAPASSSGKQDGVEVAQSTIRQDSIVTVTPAVDVVTNPSEDSAVTTVLPAVEEGPVASTPLTSEDLSANMISQDGEGVSVSSERQSAESAASASQVAVTDALRPNATAAAAEAEDVAVVTTGQPVESVSVNITTDSVAEDKAEETETATPAVVEASAPTDHAAVTTAGPDLVESEFSTASPVTQDVPVVDAADKEVVAPEVAVVTGTEPPQVDVAGAALDAVTNIIVESVTSTVPVVTARPEAVVVTEVVEGIDEVAVTAAAPTTVDVTDAPVTRESSVSVSASGAPVVSNVPVGASKSPEEVYTEAVTEALEQPTTEAVIEVAVNKDSGQQVADLVSTSGTLEAAAVASASPMTHPLDESKPGSASPAGDKVSAAEATTESVDSTAAASSTTEASSGVTRGGVAQPINQAATQPEQRPEAHVSEEVEARPVVAKAGEAKAEAARPSQGRSLAGSDGVVSNPDCPKDVMEADARFVVILVLLAALSVLGVSVVVLVMKFRVKPAARRSITMSMCWCLRRARRATITPPFAHSHHHQHPGEVGARAAPQPPLSLCQYSSLVNLEAPPTA</sequence>
<keyword evidence="2" id="KW-0472">Membrane</keyword>
<organism evidence="3 4">
    <name type="scientific">Frankliniella fusca</name>
    <dbReference type="NCBI Taxonomy" id="407009"/>
    <lineage>
        <taxon>Eukaryota</taxon>
        <taxon>Metazoa</taxon>
        <taxon>Ecdysozoa</taxon>
        <taxon>Arthropoda</taxon>
        <taxon>Hexapoda</taxon>
        <taxon>Insecta</taxon>
        <taxon>Pterygota</taxon>
        <taxon>Neoptera</taxon>
        <taxon>Paraneoptera</taxon>
        <taxon>Thysanoptera</taxon>
        <taxon>Terebrantia</taxon>
        <taxon>Thripoidea</taxon>
        <taxon>Thripidae</taxon>
        <taxon>Frankliniella</taxon>
    </lineage>
</organism>
<reference evidence="3" key="2">
    <citation type="journal article" date="2023" name="BMC Genomics">
        <title>Pest status, molecular evolution, and epigenetic factors derived from the genome assembly of Frankliniella fusca, a thysanopteran phytovirus vector.</title>
        <authorList>
            <person name="Catto M.A."/>
            <person name="Labadie P.E."/>
            <person name="Jacobson A.L."/>
            <person name="Kennedy G.G."/>
            <person name="Srinivasan R."/>
            <person name="Hunt B.G."/>
        </authorList>
    </citation>
    <scope>NUCLEOTIDE SEQUENCE</scope>
    <source>
        <strain evidence="3">PL_HMW_Pooled</strain>
    </source>
</reference>